<sequence length="457" mass="50018">MSEIVLTQAVAGRKASESPMVTEPINKLFWRYSIPTILSMLVTGIYVTIDGMFIGHYLGEVGLAGMILAYPIAAILYAIGATLGMGGAALVSIHQGQGEPHIARKILGNTFSLCLIFGVITTVIGCYFSRDILLLLGAEGEILSSADDYLFWYFALGTFPIVSMAFTALLRNDGRPGFVTFVLILGGVLNTILDWLLIVVFPYGLMGAAIATMISQAITGALCLQHFFSNRTELGINLEQMKLKLDHCINIIRVGIPSFLMNMYLTVVLTLHNVAFLKVGTPIHVAAYSVVSYTEAFFYLLFEGIAFGVQPILSFNAGAKRFDRVKQTLKLAFSVTLICAALGLVFIYSVPQLFVYIFAGDNTLLTPIATEGMRWYFWGLPMEGMLLIGASFFQAINYSKEASILTGAKLILFSAILYVFAWAFGVTGVWISLATCSTILVVWMAWVMKRTNSKLMA</sequence>
<dbReference type="PIRSF" id="PIRSF006603">
    <property type="entry name" value="DinF"/>
    <property type="match status" value="1"/>
</dbReference>
<dbReference type="GO" id="GO:0005886">
    <property type="term" value="C:plasma membrane"/>
    <property type="evidence" value="ECO:0007669"/>
    <property type="project" value="UniProtKB-SubCell"/>
</dbReference>
<dbReference type="InterPro" id="IPR045070">
    <property type="entry name" value="MATE_MepA-like"/>
</dbReference>
<evidence type="ECO:0000256" key="1">
    <source>
        <dbReference type="ARBA" id="ARBA00004429"/>
    </source>
</evidence>
<accession>A0A9X1ZEM8</accession>
<dbReference type="Pfam" id="PF01554">
    <property type="entry name" value="MatE"/>
    <property type="match status" value="2"/>
</dbReference>
<keyword evidence="5" id="KW-1003">Cell membrane</keyword>
<keyword evidence="12" id="KW-1185">Reference proteome</keyword>
<evidence type="ECO:0000313" key="12">
    <source>
        <dbReference type="Proteomes" id="UP001139293"/>
    </source>
</evidence>
<keyword evidence="7 10" id="KW-1133">Transmembrane helix</keyword>
<dbReference type="InterPro" id="IPR002528">
    <property type="entry name" value="MATE_fam"/>
</dbReference>
<feature type="transmembrane region" description="Helical" evidence="10">
    <location>
        <begin position="150"/>
        <end position="170"/>
    </location>
</feature>
<organism evidence="11 12">
    <name type="scientific">Shewanella pneumatophori</name>
    <dbReference type="NCBI Taxonomy" id="314092"/>
    <lineage>
        <taxon>Bacteria</taxon>
        <taxon>Pseudomonadati</taxon>
        <taxon>Pseudomonadota</taxon>
        <taxon>Gammaproteobacteria</taxon>
        <taxon>Alteromonadales</taxon>
        <taxon>Shewanellaceae</taxon>
        <taxon>Shewanella</taxon>
    </lineage>
</organism>
<dbReference type="InterPro" id="IPR048279">
    <property type="entry name" value="MdtK-like"/>
</dbReference>
<feature type="transmembrane region" description="Helical" evidence="10">
    <location>
        <begin position="69"/>
        <end position="94"/>
    </location>
</feature>
<evidence type="ECO:0000256" key="3">
    <source>
        <dbReference type="ARBA" id="ARBA00022106"/>
    </source>
</evidence>
<dbReference type="NCBIfam" id="TIGR00797">
    <property type="entry name" value="matE"/>
    <property type="match status" value="1"/>
</dbReference>
<dbReference type="PANTHER" id="PTHR43823">
    <property type="entry name" value="SPORULATION PROTEIN YKVU"/>
    <property type="match status" value="1"/>
</dbReference>
<evidence type="ECO:0000256" key="9">
    <source>
        <dbReference type="ARBA" id="ARBA00023251"/>
    </source>
</evidence>
<dbReference type="EMBL" id="JAKILB010000004">
    <property type="protein sequence ID" value="MCL1138487.1"/>
    <property type="molecule type" value="Genomic_DNA"/>
</dbReference>
<dbReference type="PANTHER" id="PTHR43823:SF3">
    <property type="entry name" value="MULTIDRUG EXPORT PROTEIN MEPA"/>
    <property type="match status" value="1"/>
</dbReference>
<evidence type="ECO:0000256" key="6">
    <source>
        <dbReference type="ARBA" id="ARBA00022692"/>
    </source>
</evidence>
<evidence type="ECO:0000256" key="10">
    <source>
        <dbReference type="SAM" id="Phobius"/>
    </source>
</evidence>
<feature type="transmembrane region" description="Helical" evidence="10">
    <location>
        <begin position="106"/>
        <end position="130"/>
    </location>
</feature>
<keyword evidence="6 10" id="KW-0812">Transmembrane</keyword>
<evidence type="ECO:0000313" key="11">
    <source>
        <dbReference type="EMBL" id="MCL1138487.1"/>
    </source>
</evidence>
<reference evidence="11" key="1">
    <citation type="submission" date="2022-01" db="EMBL/GenBank/DDBJ databases">
        <title>Whole genome-based taxonomy of the Shewanellaceae.</title>
        <authorList>
            <person name="Martin-Rodriguez A.J."/>
        </authorList>
    </citation>
    <scope>NUCLEOTIDE SEQUENCE</scope>
    <source>
        <strain evidence="11">KCTC 23973</strain>
    </source>
</reference>
<evidence type="ECO:0000256" key="4">
    <source>
        <dbReference type="ARBA" id="ARBA00022448"/>
    </source>
</evidence>
<dbReference type="GO" id="GO:0046677">
    <property type="term" value="P:response to antibiotic"/>
    <property type="evidence" value="ECO:0007669"/>
    <property type="project" value="UniProtKB-KW"/>
</dbReference>
<gene>
    <name evidence="11" type="ORF">L2740_08030</name>
</gene>
<feature type="transmembrane region" description="Helical" evidence="10">
    <location>
        <begin position="429"/>
        <end position="448"/>
    </location>
</feature>
<feature type="transmembrane region" description="Helical" evidence="10">
    <location>
        <begin position="249"/>
        <end position="276"/>
    </location>
</feature>
<dbReference type="CDD" id="cd13143">
    <property type="entry name" value="MATE_MepA_like"/>
    <property type="match status" value="1"/>
</dbReference>
<evidence type="ECO:0000256" key="2">
    <source>
        <dbReference type="ARBA" id="ARBA00008417"/>
    </source>
</evidence>
<proteinExistence type="inferred from homology"/>
<comment type="similarity">
    <text evidence="2">Belongs to the multi antimicrobial extrusion (MATE) (TC 2.A.66.1) family. MepA subfamily.</text>
</comment>
<feature type="transmembrane region" description="Helical" evidence="10">
    <location>
        <begin position="403"/>
        <end position="423"/>
    </location>
</feature>
<dbReference type="GO" id="GO:0015297">
    <property type="term" value="F:antiporter activity"/>
    <property type="evidence" value="ECO:0007669"/>
    <property type="project" value="InterPro"/>
</dbReference>
<evidence type="ECO:0000256" key="8">
    <source>
        <dbReference type="ARBA" id="ARBA00023136"/>
    </source>
</evidence>
<evidence type="ECO:0000256" key="5">
    <source>
        <dbReference type="ARBA" id="ARBA00022475"/>
    </source>
</evidence>
<feature type="transmembrane region" description="Helical" evidence="10">
    <location>
        <begin position="375"/>
        <end position="396"/>
    </location>
</feature>
<name>A0A9X1ZEM8_9GAMM</name>
<dbReference type="AlphaFoldDB" id="A0A9X1ZEM8"/>
<keyword evidence="4" id="KW-0813">Transport</keyword>
<keyword evidence="9" id="KW-0046">Antibiotic resistance</keyword>
<keyword evidence="8 10" id="KW-0472">Membrane</keyword>
<dbReference type="GO" id="GO:0042910">
    <property type="term" value="F:xenobiotic transmembrane transporter activity"/>
    <property type="evidence" value="ECO:0007669"/>
    <property type="project" value="InterPro"/>
</dbReference>
<protein>
    <recommendedName>
        <fullName evidence="3">Multidrug export protein MepA</fullName>
    </recommendedName>
</protein>
<feature type="transmembrane region" description="Helical" evidence="10">
    <location>
        <begin position="204"/>
        <end position="228"/>
    </location>
</feature>
<feature type="transmembrane region" description="Helical" evidence="10">
    <location>
        <begin position="331"/>
        <end position="355"/>
    </location>
</feature>
<feature type="transmembrane region" description="Helical" evidence="10">
    <location>
        <begin position="177"/>
        <end position="198"/>
    </location>
</feature>
<feature type="transmembrane region" description="Helical" evidence="10">
    <location>
        <begin position="296"/>
        <end position="319"/>
    </location>
</feature>
<dbReference type="Proteomes" id="UP001139293">
    <property type="component" value="Unassembled WGS sequence"/>
</dbReference>
<feature type="transmembrane region" description="Helical" evidence="10">
    <location>
        <begin position="28"/>
        <end position="49"/>
    </location>
</feature>
<comment type="subcellular location">
    <subcellularLocation>
        <location evidence="1">Cell inner membrane</location>
        <topology evidence="1">Multi-pass membrane protein</topology>
    </subcellularLocation>
</comment>
<evidence type="ECO:0000256" key="7">
    <source>
        <dbReference type="ARBA" id="ARBA00022989"/>
    </source>
</evidence>
<comment type="caution">
    <text evidence="11">The sequence shown here is derived from an EMBL/GenBank/DDBJ whole genome shotgun (WGS) entry which is preliminary data.</text>
</comment>
<dbReference type="InterPro" id="IPR051327">
    <property type="entry name" value="MATE_MepA_subfamily"/>
</dbReference>